<sequence length="280" mass="30285">PRIAATSTDGKLTANFEGVNNLHENFLQGMNLAGENADYLGYRPQDKDGKFGPYKWFTFKQVKEKATSVGSGLAKLGAAPQSCVGIFSPNRIEWSLVEHASYIYNQITVPMYDTLGVDAIKHMAMETEMSILVIAPEKLSMLSQIWPQLPLVRTVVILGDVSEEARAGAPEGTRLVSFDEVIALGNEGGLAPLPETVAGPQDICTICYTSGTTGTPKGVVLTHMCFLSSAHGVKQRIRQGFIPTLDNSDVHLSILPLAHCLERSVHAILTSNGTRIGFNQ</sequence>
<evidence type="ECO:0000313" key="2">
    <source>
        <dbReference type="Proteomes" id="UP001150581"/>
    </source>
</evidence>
<feature type="non-terminal residue" evidence="1">
    <location>
        <position position="280"/>
    </location>
</feature>
<reference evidence="1" key="1">
    <citation type="submission" date="2022-07" db="EMBL/GenBank/DDBJ databases">
        <title>Phylogenomic reconstructions and comparative analyses of Kickxellomycotina fungi.</title>
        <authorList>
            <person name="Reynolds N.K."/>
            <person name="Stajich J.E."/>
            <person name="Barry K."/>
            <person name="Grigoriev I.V."/>
            <person name="Crous P."/>
            <person name="Smith M.E."/>
        </authorList>
    </citation>
    <scope>NUCLEOTIDE SEQUENCE</scope>
    <source>
        <strain evidence="1">Benny 63K</strain>
    </source>
</reference>
<keyword evidence="2" id="KW-1185">Reference proteome</keyword>
<comment type="caution">
    <text evidence="1">The sequence shown here is derived from an EMBL/GenBank/DDBJ whole genome shotgun (WGS) entry which is preliminary data.</text>
</comment>
<keyword evidence="1" id="KW-0436">Ligase</keyword>
<dbReference type="Proteomes" id="UP001150581">
    <property type="component" value="Unassembled WGS sequence"/>
</dbReference>
<protein>
    <submittedName>
        <fullName evidence="1">Medium-chain fatty acid-CoA ligase faa2</fullName>
        <ecNumber evidence="1">6.2.1.3</ecNumber>
    </submittedName>
</protein>
<dbReference type="EC" id="6.2.1.3" evidence="1"/>
<name>A0ACC1I0E6_9FUNG</name>
<dbReference type="EMBL" id="JANBPG010002859">
    <property type="protein sequence ID" value="KAJ1884398.1"/>
    <property type="molecule type" value="Genomic_DNA"/>
</dbReference>
<feature type="non-terminal residue" evidence="1">
    <location>
        <position position="1"/>
    </location>
</feature>
<proteinExistence type="predicted"/>
<gene>
    <name evidence="1" type="primary">FAA2_16</name>
    <name evidence="1" type="ORF">LPJ66_010630</name>
</gene>
<accession>A0ACC1I0E6</accession>
<organism evidence="1 2">
    <name type="scientific">Kickxella alabastrina</name>
    <dbReference type="NCBI Taxonomy" id="61397"/>
    <lineage>
        <taxon>Eukaryota</taxon>
        <taxon>Fungi</taxon>
        <taxon>Fungi incertae sedis</taxon>
        <taxon>Zoopagomycota</taxon>
        <taxon>Kickxellomycotina</taxon>
        <taxon>Kickxellomycetes</taxon>
        <taxon>Kickxellales</taxon>
        <taxon>Kickxellaceae</taxon>
        <taxon>Kickxella</taxon>
    </lineage>
</organism>
<evidence type="ECO:0000313" key="1">
    <source>
        <dbReference type="EMBL" id="KAJ1884398.1"/>
    </source>
</evidence>